<dbReference type="PROSITE" id="PS01359">
    <property type="entry name" value="ZF_PHD_1"/>
    <property type="match status" value="1"/>
</dbReference>
<keyword evidence="2 5" id="KW-0863">Zinc-finger</keyword>
<dbReference type="InterPro" id="IPR048686">
    <property type="entry name" value="SHPRH_helical_1st"/>
</dbReference>
<dbReference type="GO" id="GO:0006974">
    <property type="term" value="P:DNA damage response"/>
    <property type="evidence" value="ECO:0007669"/>
    <property type="project" value="TreeGrafter"/>
</dbReference>
<dbReference type="InterPro" id="IPR001841">
    <property type="entry name" value="Znf_RING"/>
</dbReference>
<keyword evidence="1" id="KW-0479">Metal-binding</keyword>
<evidence type="ECO:0000256" key="5">
    <source>
        <dbReference type="PROSITE-ProRule" id="PRU00175"/>
    </source>
</evidence>
<evidence type="ECO:0000256" key="1">
    <source>
        <dbReference type="ARBA" id="ARBA00022723"/>
    </source>
</evidence>
<name>A0A6L2PVK4_COPFO</name>
<dbReference type="EMBL" id="BLKM01000655">
    <property type="protein sequence ID" value="GFG36641.1"/>
    <property type="molecule type" value="Genomic_DNA"/>
</dbReference>
<dbReference type="PANTHER" id="PTHR45865:SF1">
    <property type="entry name" value="E3 UBIQUITIN-PROTEIN LIGASE SHPRH"/>
    <property type="match status" value="1"/>
</dbReference>
<dbReference type="SMART" id="SM00184">
    <property type="entry name" value="RING"/>
    <property type="match status" value="1"/>
</dbReference>
<dbReference type="InterPro" id="IPR038718">
    <property type="entry name" value="SNF2-like_sf"/>
</dbReference>
<dbReference type="FunCoup" id="A0A6L2PVK4">
    <property type="interactions" value="695"/>
</dbReference>
<dbReference type="GO" id="GO:0016787">
    <property type="term" value="F:hydrolase activity"/>
    <property type="evidence" value="ECO:0007669"/>
    <property type="project" value="UniProtKB-KW"/>
</dbReference>
<dbReference type="InterPro" id="IPR052583">
    <property type="entry name" value="ATP-helicase/E3_Ub-Ligase"/>
</dbReference>
<dbReference type="InterPro" id="IPR001650">
    <property type="entry name" value="Helicase_C-like"/>
</dbReference>
<keyword evidence="10" id="KW-1185">Reference proteome</keyword>
<dbReference type="GO" id="GO:0005634">
    <property type="term" value="C:nucleus"/>
    <property type="evidence" value="ECO:0007669"/>
    <property type="project" value="TreeGrafter"/>
</dbReference>
<dbReference type="Gene3D" id="3.40.50.300">
    <property type="entry name" value="P-loop containing nucleotide triphosphate hydrolases"/>
    <property type="match status" value="1"/>
</dbReference>
<evidence type="ECO:0000259" key="8">
    <source>
        <dbReference type="PROSITE" id="PS51194"/>
    </source>
</evidence>
<evidence type="ECO:0000313" key="9">
    <source>
        <dbReference type="EMBL" id="GFG36641.1"/>
    </source>
</evidence>
<dbReference type="Pfam" id="PF13445">
    <property type="entry name" value="zf-RING_UBOX"/>
    <property type="match status" value="1"/>
</dbReference>
<dbReference type="CDD" id="cd18070">
    <property type="entry name" value="DEXQc_SHPRH"/>
    <property type="match status" value="1"/>
</dbReference>
<dbReference type="Gene3D" id="3.40.50.10810">
    <property type="entry name" value="Tandem AAA-ATPase domain"/>
    <property type="match status" value="2"/>
</dbReference>
<dbReference type="InterPro" id="IPR049730">
    <property type="entry name" value="SNF2/RAD54-like_C"/>
</dbReference>
<dbReference type="SMART" id="SM00490">
    <property type="entry name" value="HELICc"/>
    <property type="match status" value="1"/>
</dbReference>
<dbReference type="SUPFAM" id="SSF57850">
    <property type="entry name" value="RING/U-box"/>
    <property type="match status" value="1"/>
</dbReference>
<dbReference type="Gene3D" id="3.30.40.10">
    <property type="entry name" value="Zinc/RING finger domain, C3HC4 (zinc finger)"/>
    <property type="match status" value="2"/>
</dbReference>
<dbReference type="InterPro" id="IPR001965">
    <property type="entry name" value="Znf_PHD"/>
</dbReference>
<comment type="caution">
    <text evidence="9">The sequence shown here is derived from an EMBL/GenBank/DDBJ whole genome shotgun (WGS) entry which is preliminary data.</text>
</comment>
<feature type="region of interest" description="Disordered" evidence="6">
    <location>
        <begin position="1726"/>
        <end position="1745"/>
    </location>
</feature>
<dbReference type="PANTHER" id="PTHR45865">
    <property type="entry name" value="E3 UBIQUITIN-PROTEIN LIGASE SHPRH FAMILY MEMBER"/>
    <property type="match status" value="1"/>
</dbReference>
<dbReference type="SMART" id="SM00249">
    <property type="entry name" value="PHD"/>
    <property type="match status" value="1"/>
</dbReference>
<dbReference type="PROSITE" id="PS51194">
    <property type="entry name" value="HELICASE_CTER"/>
    <property type="match status" value="1"/>
</dbReference>
<dbReference type="GO" id="GO:0000209">
    <property type="term" value="P:protein polyubiquitination"/>
    <property type="evidence" value="ECO:0007669"/>
    <property type="project" value="TreeGrafter"/>
</dbReference>
<keyword evidence="3" id="KW-0378">Hydrolase</keyword>
<feature type="region of interest" description="Disordered" evidence="6">
    <location>
        <begin position="520"/>
        <end position="540"/>
    </location>
</feature>
<gene>
    <name evidence="9" type="ORF">Cfor_09383</name>
</gene>
<accession>A0A6L2PVK4</accession>
<evidence type="ECO:0008006" key="11">
    <source>
        <dbReference type="Google" id="ProtNLM"/>
    </source>
</evidence>
<dbReference type="Pfam" id="PF21325">
    <property type="entry name" value="SHPRH_helical-1st"/>
    <property type="match status" value="1"/>
</dbReference>
<dbReference type="InterPro" id="IPR011990">
    <property type="entry name" value="TPR-like_helical_dom_sf"/>
</dbReference>
<dbReference type="CDD" id="cd16569">
    <property type="entry name" value="RING-HC_SHPRH-like"/>
    <property type="match status" value="1"/>
</dbReference>
<dbReference type="SMART" id="SM00487">
    <property type="entry name" value="DEXDc"/>
    <property type="match status" value="1"/>
</dbReference>
<feature type="domain" description="Helicase C-terminal" evidence="8">
    <location>
        <begin position="1570"/>
        <end position="1726"/>
    </location>
</feature>
<dbReference type="InterPro" id="IPR048695">
    <property type="entry name" value="SHPRH_helical_2nd"/>
</dbReference>
<evidence type="ECO:0000259" key="7">
    <source>
        <dbReference type="PROSITE" id="PS50089"/>
    </source>
</evidence>
<dbReference type="Proteomes" id="UP000502823">
    <property type="component" value="Unassembled WGS sequence"/>
</dbReference>
<dbReference type="PROSITE" id="PS00518">
    <property type="entry name" value="ZF_RING_1"/>
    <property type="match status" value="1"/>
</dbReference>
<organism evidence="9 10">
    <name type="scientific">Coptotermes formosanus</name>
    <name type="common">Formosan subterranean termite</name>
    <dbReference type="NCBI Taxonomy" id="36987"/>
    <lineage>
        <taxon>Eukaryota</taxon>
        <taxon>Metazoa</taxon>
        <taxon>Ecdysozoa</taxon>
        <taxon>Arthropoda</taxon>
        <taxon>Hexapoda</taxon>
        <taxon>Insecta</taxon>
        <taxon>Pterygota</taxon>
        <taxon>Neoptera</taxon>
        <taxon>Polyneoptera</taxon>
        <taxon>Dictyoptera</taxon>
        <taxon>Blattodea</taxon>
        <taxon>Blattoidea</taxon>
        <taxon>Termitoidae</taxon>
        <taxon>Rhinotermitidae</taxon>
        <taxon>Coptotermes</taxon>
    </lineage>
</organism>
<feature type="compositionally biased region" description="Polar residues" evidence="6">
    <location>
        <begin position="523"/>
        <end position="538"/>
    </location>
</feature>
<dbReference type="SUPFAM" id="SSF57903">
    <property type="entry name" value="FYVE/PHD zinc finger"/>
    <property type="match status" value="1"/>
</dbReference>
<dbReference type="GO" id="GO:0005737">
    <property type="term" value="C:cytoplasm"/>
    <property type="evidence" value="ECO:0007669"/>
    <property type="project" value="UniProtKB-ARBA"/>
</dbReference>
<dbReference type="GO" id="GO:0005524">
    <property type="term" value="F:ATP binding"/>
    <property type="evidence" value="ECO:0007669"/>
    <property type="project" value="InterPro"/>
</dbReference>
<dbReference type="Pfam" id="PF21324">
    <property type="entry name" value="SHPRH_helical-2nd"/>
    <property type="match status" value="1"/>
</dbReference>
<evidence type="ECO:0000313" key="10">
    <source>
        <dbReference type="Proteomes" id="UP000502823"/>
    </source>
</evidence>
<dbReference type="InterPro" id="IPR000330">
    <property type="entry name" value="SNF2_N"/>
</dbReference>
<dbReference type="Pfam" id="PF00176">
    <property type="entry name" value="SNF2-rel_dom"/>
    <property type="match status" value="1"/>
</dbReference>
<evidence type="ECO:0000256" key="3">
    <source>
        <dbReference type="ARBA" id="ARBA00022801"/>
    </source>
</evidence>
<dbReference type="FunFam" id="3.40.50.10810:FF:000013">
    <property type="entry name" value="E3 ubiquitin-protein ligase SHPRH isoform X2"/>
    <property type="match status" value="1"/>
</dbReference>
<evidence type="ECO:0000256" key="2">
    <source>
        <dbReference type="ARBA" id="ARBA00022771"/>
    </source>
</evidence>
<dbReference type="SUPFAM" id="SSF48452">
    <property type="entry name" value="TPR-like"/>
    <property type="match status" value="1"/>
</dbReference>
<dbReference type="SUPFAM" id="SSF52540">
    <property type="entry name" value="P-loop containing nucleoside triphosphate hydrolases"/>
    <property type="match status" value="3"/>
</dbReference>
<dbReference type="GO" id="GO:0008270">
    <property type="term" value="F:zinc ion binding"/>
    <property type="evidence" value="ECO:0007669"/>
    <property type="project" value="UniProtKB-KW"/>
</dbReference>
<protein>
    <recommendedName>
        <fullName evidence="11">E3 ubiquitin-protein ligase SHPRH</fullName>
    </recommendedName>
</protein>
<evidence type="ECO:0000256" key="6">
    <source>
        <dbReference type="SAM" id="MobiDB-lite"/>
    </source>
</evidence>
<feature type="compositionally biased region" description="Polar residues" evidence="6">
    <location>
        <begin position="1729"/>
        <end position="1745"/>
    </location>
</feature>
<dbReference type="InterPro" id="IPR017907">
    <property type="entry name" value="Znf_RING_CS"/>
</dbReference>
<dbReference type="InterPro" id="IPR014001">
    <property type="entry name" value="Helicase_ATP-bd"/>
</dbReference>
<dbReference type="PROSITE" id="PS50089">
    <property type="entry name" value="ZF_RING_2"/>
    <property type="match status" value="1"/>
</dbReference>
<feature type="domain" description="RING-type" evidence="7">
    <location>
        <begin position="1485"/>
        <end position="1531"/>
    </location>
</feature>
<dbReference type="InterPro" id="IPR019786">
    <property type="entry name" value="Zinc_finger_PHD-type_CS"/>
</dbReference>
<dbReference type="InterPro" id="IPR013083">
    <property type="entry name" value="Znf_RING/FYVE/PHD"/>
</dbReference>
<sequence>MVKRKSVVPQRLCEERRSELTWDLAGNEPLLGQVGKVDISHSTASLLYVDDHATKDKFNKKRLRRKSQLQDEVSDAYLKELLSNCAFYVTLSKELDLDKNEHAFKLGKFSLGLQTNCGTFPKDGEYWLYVSEYPDRSLLYSECPNGVTYFLIDGTLDFQFYSGLALRCFAVTFGGFIEETNHLDMNVYFRESHCRGPTFHWEVKQRSTNQDFQAVISHFCGIVTPVYDGCREVRKHDAEALYENVKECHRDALCNKLPFEQHSSLVPILRPYQSQAVKWMLCRESLSDSPSGKYELHCLYTELVTPDGQLLFYNKYAGYITLEKPKSVKLPSGGILADEMGLGKTVEVLACLLANQRPLSDWSKAEESGDLQQESVFNDNEEKYENGTLHPNRCEQQDTGSATVNNIRGENICDLPLKKTNTQDLLLPDMDTVASEQATSLYDGDENSAIKTEEPDRLTEIQLVDLRMECDVAANVLISASGEISMGGDSNSSSGIKGLGNCVPKSSENSIVNFEESSGIDVENSNSNTHETLVTSEGTGKHADKGSDCILGSNVSQGLLHSDIVSNIDNFEIDDDDDDWGNTVKAENSKDRKQRNQCKIKSVQKRKEGYGKVVVKKGTVCKYRNKRARVIVAIKEKRTFTDPVEETIEEVISKFCYDNGRVKYKKGKYRKVSSWHEASQIWYREMLSAVTLCKPRTVRKLSKGAVLECVCGSGEERDKAKVHCSGCGRWQHAQCVGFKQFAGDSRAYCCPQCWQAQEPVISGATLIVSPASISNQWVTEIQRHVNQDNFSILVYRGVQKDGFLQPHDLAKYHVVLTTYETLRKELNYADINTTDQPRLRHVKRFLAPPSPLPCVQWWRLCLDEAQMVECTGSKTAEMARRLGAVHRWAITGTPIQKSVHDLFGLVQFLGIDPYCDLRWWQDLVYGPYCQGNYTPLYDLMARIMWRTAKKDVLDQINIPDQSEEVEWLHFSPVEEHFYRRQHAECSQDFIDKLSKMRSLDITLDSLDRQTINKILGPLLRLRQACSHPQAVRGQFITATKATMSMEELLESLIKKTQSECEESLRQYIAALNGLAGIHIIRENWAQAVETYRNVLRIAEEYKDKLKTDKLQMIHTLYNLADMLAAQHEGISPTLRDDRLREEAKTLEQKYMQKCDSQVAAAQETLAGMSLTVTELENSFYLGRDEWWEQLLSWLVLQGEEAELLSRIRDDLLENRVPGQESLINRVSSIRGVEYELGIWSDAVQKARKKAVLDLRQLETTSRQDLVNGAVDCHLRLSNANNKNKKKCRLCIYETHLKNYESLVFAVSKKQTEHSMVGNVLLLGQLNQGTWKPCEMERVLRVLVAFVRGRRSNRECLEDGSQHLKLLDAIKKEFRQLRLVWTQLRDQVSAQDELDMAKMRLRIRFPDEPVPQSNKKRNPLQQLSSNIGNTVETIHIIEKHQVAAHEARYETDRIVAQGDLRRKIGQLLYLENLRKSRGLDSNPDPCPICQTNLGDKWSVLQCGHCYCMECVRYMVDQSRGGRKVNVKCPICREMTQEDGISYVNLSCKVYESQKDGTAITVRGSHSTKVEAVVHRLLALRAEDPDVKALVFSTWEKVLDVLAQALTENSVSFSRLQPGLKQQEILQNFKDSKPHVTALLLPVRWGAKGLNLVEATHVLLVEPILNPADELQAIGRVHRIGQTQKTVVHRFLIRGTVEERMHAAMQSGAEEWDGNKVTLRQLQELFVSPSEEPSTVAGSSSRTDNSVTPFENVTCASGISSCGSNNSSLNNESFNIATAEPHDDSDDTVVRS</sequence>
<dbReference type="CDD" id="cd18793">
    <property type="entry name" value="SF2_C_SNF"/>
    <property type="match status" value="1"/>
</dbReference>
<dbReference type="InterPro" id="IPR027417">
    <property type="entry name" value="P-loop_NTPase"/>
</dbReference>
<proteinExistence type="predicted"/>
<dbReference type="OrthoDB" id="423559at2759"/>
<dbReference type="Gene3D" id="1.25.40.10">
    <property type="entry name" value="Tetratricopeptide repeat domain"/>
    <property type="match status" value="1"/>
</dbReference>
<dbReference type="InParanoid" id="A0A6L2PVK4"/>
<dbReference type="InterPro" id="IPR027370">
    <property type="entry name" value="Znf-RING_euk"/>
</dbReference>
<reference evidence="10" key="1">
    <citation type="submission" date="2020-01" db="EMBL/GenBank/DDBJ databases">
        <title>Draft genome sequence of the Termite Coptotermes fromosanus.</title>
        <authorList>
            <person name="Itakura S."/>
            <person name="Yosikawa Y."/>
            <person name="Umezawa K."/>
        </authorList>
    </citation>
    <scope>NUCLEOTIDE SEQUENCE [LARGE SCALE GENOMIC DNA]</scope>
</reference>
<dbReference type="Pfam" id="PF00271">
    <property type="entry name" value="Helicase_C"/>
    <property type="match status" value="1"/>
</dbReference>
<dbReference type="GO" id="GO:0061630">
    <property type="term" value="F:ubiquitin protein ligase activity"/>
    <property type="evidence" value="ECO:0007669"/>
    <property type="project" value="TreeGrafter"/>
</dbReference>
<evidence type="ECO:0000256" key="4">
    <source>
        <dbReference type="ARBA" id="ARBA00022833"/>
    </source>
</evidence>
<dbReference type="InterPro" id="IPR011011">
    <property type="entry name" value="Znf_FYVE_PHD"/>
</dbReference>
<keyword evidence="4" id="KW-0862">Zinc</keyword>